<evidence type="ECO:0000313" key="6">
    <source>
        <dbReference type="Proteomes" id="UP000249522"/>
    </source>
</evidence>
<dbReference type="AlphaFoldDB" id="A0A2W1LZF7"/>
<protein>
    <submittedName>
        <fullName evidence="5">ABC transporter</fullName>
    </submittedName>
</protein>
<reference evidence="5 6" key="1">
    <citation type="submission" date="2018-06" db="EMBL/GenBank/DDBJ databases">
        <title>Paenibacillus imtechensis sp. nov.</title>
        <authorList>
            <person name="Pinnaka A.K."/>
            <person name="Singh H."/>
            <person name="Kaur M."/>
        </authorList>
    </citation>
    <scope>NUCLEOTIDE SEQUENCE [LARGE SCALE GENOMIC DNA]</scope>
    <source>
        <strain evidence="5 6">SMB1</strain>
    </source>
</reference>
<dbReference type="PROSITE" id="PS50893">
    <property type="entry name" value="ABC_TRANSPORTER_2"/>
    <property type="match status" value="1"/>
</dbReference>
<proteinExistence type="predicted"/>
<dbReference type="CDD" id="cd03214">
    <property type="entry name" value="ABC_Iron-Siderophores_B12_Hemin"/>
    <property type="match status" value="1"/>
</dbReference>
<dbReference type="PANTHER" id="PTHR42794">
    <property type="entry name" value="HEMIN IMPORT ATP-BINDING PROTEIN HMUV"/>
    <property type="match status" value="1"/>
</dbReference>
<accession>A0A2W1LZF7</accession>
<evidence type="ECO:0000313" key="5">
    <source>
        <dbReference type="EMBL" id="PZD97071.1"/>
    </source>
</evidence>
<dbReference type="Pfam" id="PF00005">
    <property type="entry name" value="ABC_tran"/>
    <property type="match status" value="1"/>
</dbReference>
<dbReference type="InterPro" id="IPR003593">
    <property type="entry name" value="AAA+_ATPase"/>
</dbReference>
<dbReference type="InterPro" id="IPR003439">
    <property type="entry name" value="ABC_transporter-like_ATP-bd"/>
</dbReference>
<dbReference type="GO" id="GO:0016887">
    <property type="term" value="F:ATP hydrolysis activity"/>
    <property type="evidence" value="ECO:0007669"/>
    <property type="project" value="InterPro"/>
</dbReference>
<evidence type="ECO:0000256" key="2">
    <source>
        <dbReference type="ARBA" id="ARBA00022741"/>
    </source>
</evidence>
<dbReference type="SMART" id="SM00382">
    <property type="entry name" value="AAA"/>
    <property type="match status" value="1"/>
</dbReference>
<dbReference type="EMBL" id="QKRB01000031">
    <property type="protein sequence ID" value="PZD97071.1"/>
    <property type="molecule type" value="Genomic_DNA"/>
</dbReference>
<dbReference type="InterPro" id="IPR027417">
    <property type="entry name" value="P-loop_NTPase"/>
</dbReference>
<name>A0A2W1LZF7_9BACL</name>
<organism evidence="5 6">
    <name type="scientific">Paenibacillus sambharensis</name>
    <dbReference type="NCBI Taxonomy" id="1803190"/>
    <lineage>
        <taxon>Bacteria</taxon>
        <taxon>Bacillati</taxon>
        <taxon>Bacillota</taxon>
        <taxon>Bacilli</taxon>
        <taxon>Bacillales</taxon>
        <taxon>Paenibacillaceae</taxon>
        <taxon>Paenibacillus</taxon>
    </lineage>
</organism>
<evidence type="ECO:0000256" key="1">
    <source>
        <dbReference type="ARBA" id="ARBA00022448"/>
    </source>
</evidence>
<dbReference type="RefSeq" id="WP_111145398.1">
    <property type="nucleotide sequence ID" value="NZ_QKRB01000031.1"/>
</dbReference>
<dbReference type="Gene3D" id="3.40.50.300">
    <property type="entry name" value="P-loop containing nucleotide triphosphate hydrolases"/>
    <property type="match status" value="1"/>
</dbReference>
<dbReference type="SUPFAM" id="SSF52540">
    <property type="entry name" value="P-loop containing nucleoside triphosphate hydrolases"/>
    <property type="match status" value="1"/>
</dbReference>
<keyword evidence="1" id="KW-0813">Transport</keyword>
<feature type="domain" description="ABC transporter" evidence="4">
    <location>
        <begin position="3"/>
        <end position="235"/>
    </location>
</feature>
<keyword evidence="3" id="KW-0067">ATP-binding</keyword>
<dbReference type="InterPro" id="IPR017871">
    <property type="entry name" value="ABC_transporter-like_CS"/>
</dbReference>
<dbReference type="Proteomes" id="UP000249522">
    <property type="component" value="Unassembled WGS sequence"/>
</dbReference>
<gene>
    <name evidence="5" type="ORF">DNH61_04035</name>
</gene>
<evidence type="ECO:0000259" key="4">
    <source>
        <dbReference type="PROSITE" id="PS50893"/>
    </source>
</evidence>
<evidence type="ECO:0000256" key="3">
    <source>
        <dbReference type="ARBA" id="ARBA00022840"/>
    </source>
</evidence>
<dbReference type="PANTHER" id="PTHR42794:SF2">
    <property type="entry name" value="ABC TRANSPORTER ATP-BINDING PROTEIN"/>
    <property type="match status" value="1"/>
</dbReference>
<keyword evidence="6" id="KW-1185">Reference proteome</keyword>
<keyword evidence="2" id="KW-0547">Nucleotide-binding</keyword>
<dbReference type="OrthoDB" id="9787851at2"/>
<dbReference type="GO" id="GO:0005524">
    <property type="term" value="F:ATP binding"/>
    <property type="evidence" value="ECO:0007669"/>
    <property type="project" value="UniProtKB-KW"/>
</dbReference>
<dbReference type="FunFam" id="3.40.50.300:FF:000134">
    <property type="entry name" value="Iron-enterobactin ABC transporter ATP-binding protein"/>
    <property type="match status" value="1"/>
</dbReference>
<dbReference type="PROSITE" id="PS00211">
    <property type="entry name" value="ABC_TRANSPORTER_1"/>
    <property type="match status" value="1"/>
</dbReference>
<sequence>MTVSVENLSSVIDGREILKDIQLTARQGEFIGLIGPNGSGKSTLLKHIYRLLKPDTGTVYLSNQDIFALPSRQVAQSLAVVSQESPLLFDFTVEEIVAMGRSPHKRLLEADTKADHAIVLQSLEQVQMQAYRQANYASLSGGEKQRVMIARALAQNASVLVLDEPTNHLDIHHQLQIMDLVKRLGLTIIAALHDLNIAAAYCDRIYVIDEGRIVRSGQPVELLTTALLREIFRVETDIRIHPITQNLTITYLSPS</sequence>
<comment type="caution">
    <text evidence="5">The sequence shown here is derived from an EMBL/GenBank/DDBJ whole genome shotgun (WGS) entry which is preliminary data.</text>
</comment>